<sequence length="118" mass="11589">MKNVLGRVAVAAAVAGVGLASTAGIASAAPSNSCSNTVKSVTKNSAGRTIGNVTGGSQTITTSNSCGNGNGNTIGSNNNIATAGGTIRNGNQTTITRTSTRTTNVSFDSFFGPGFPFN</sequence>
<comment type="caution">
    <text evidence="2">The sequence shown here is derived from an EMBL/GenBank/DDBJ whole genome shotgun (WGS) entry which is preliminary data.</text>
</comment>
<evidence type="ECO:0000313" key="2">
    <source>
        <dbReference type="EMBL" id="MFC5063856.1"/>
    </source>
</evidence>
<feature type="signal peptide" evidence="1">
    <location>
        <begin position="1"/>
        <end position="28"/>
    </location>
</feature>
<keyword evidence="1" id="KW-0732">Signal</keyword>
<proteinExistence type="predicted"/>
<evidence type="ECO:0000256" key="1">
    <source>
        <dbReference type="SAM" id="SignalP"/>
    </source>
</evidence>
<dbReference type="Proteomes" id="UP001595947">
    <property type="component" value="Unassembled WGS sequence"/>
</dbReference>
<name>A0ABV9YMQ0_9PSEU</name>
<dbReference type="EMBL" id="JBHSIV010000017">
    <property type="protein sequence ID" value="MFC5063856.1"/>
    <property type="molecule type" value="Genomic_DNA"/>
</dbReference>
<feature type="chain" id="PRO_5045102597" evidence="1">
    <location>
        <begin position="29"/>
        <end position="118"/>
    </location>
</feature>
<gene>
    <name evidence="2" type="ORF">ACFPBZ_16675</name>
</gene>
<reference evidence="3" key="1">
    <citation type="journal article" date="2019" name="Int. J. Syst. Evol. Microbiol.">
        <title>The Global Catalogue of Microorganisms (GCM) 10K type strain sequencing project: providing services to taxonomists for standard genome sequencing and annotation.</title>
        <authorList>
            <consortium name="The Broad Institute Genomics Platform"/>
            <consortium name="The Broad Institute Genome Sequencing Center for Infectious Disease"/>
            <person name="Wu L."/>
            <person name="Ma J."/>
        </authorList>
    </citation>
    <scope>NUCLEOTIDE SEQUENCE [LARGE SCALE GENOMIC DNA]</scope>
    <source>
        <strain evidence="3">CGMCC 4.7093</strain>
    </source>
</reference>
<organism evidence="2 3">
    <name type="scientific">Actinomycetospora atypica</name>
    <dbReference type="NCBI Taxonomy" id="1290095"/>
    <lineage>
        <taxon>Bacteria</taxon>
        <taxon>Bacillati</taxon>
        <taxon>Actinomycetota</taxon>
        <taxon>Actinomycetes</taxon>
        <taxon>Pseudonocardiales</taxon>
        <taxon>Pseudonocardiaceae</taxon>
        <taxon>Actinomycetospora</taxon>
    </lineage>
</organism>
<evidence type="ECO:0000313" key="3">
    <source>
        <dbReference type="Proteomes" id="UP001595947"/>
    </source>
</evidence>
<accession>A0ABV9YMQ0</accession>
<dbReference type="RefSeq" id="WP_378037204.1">
    <property type="nucleotide sequence ID" value="NZ_JBHSIV010000017.1"/>
</dbReference>
<protein>
    <submittedName>
        <fullName evidence="2">Uncharacterized protein</fullName>
    </submittedName>
</protein>
<keyword evidence="3" id="KW-1185">Reference proteome</keyword>